<dbReference type="EMBL" id="QPFP01000034">
    <property type="protein sequence ID" value="TEB28188.1"/>
    <property type="molecule type" value="Genomic_DNA"/>
</dbReference>
<feature type="region of interest" description="Disordered" evidence="1">
    <location>
        <begin position="132"/>
        <end position="332"/>
    </location>
</feature>
<dbReference type="STRING" id="71717.A0A4Y7T2K8"/>
<dbReference type="PANTHER" id="PTHR38489:SF1">
    <property type="entry name" value="HISTONE CHAPERONE DOMAIN-CONTAINING PROTEIN"/>
    <property type="match status" value="1"/>
</dbReference>
<evidence type="ECO:0000256" key="1">
    <source>
        <dbReference type="SAM" id="MobiDB-lite"/>
    </source>
</evidence>
<protein>
    <submittedName>
        <fullName evidence="2">Uncharacterized protein</fullName>
    </submittedName>
</protein>
<dbReference type="PANTHER" id="PTHR38489">
    <property type="entry name" value="HISTONE CHAPERONE DOMAIN-CONTAINING PROTEIN"/>
    <property type="match status" value="1"/>
</dbReference>
<dbReference type="AlphaFoldDB" id="A0A4Y7T2K8"/>
<reference evidence="2 3" key="1">
    <citation type="journal article" date="2019" name="Nat. Ecol. Evol.">
        <title>Megaphylogeny resolves global patterns of mushroom evolution.</title>
        <authorList>
            <person name="Varga T."/>
            <person name="Krizsan K."/>
            <person name="Foldi C."/>
            <person name="Dima B."/>
            <person name="Sanchez-Garcia M."/>
            <person name="Sanchez-Ramirez S."/>
            <person name="Szollosi G.J."/>
            <person name="Szarkandi J.G."/>
            <person name="Papp V."/>
            <person name="Albert L."/>
            <person name="Andreopoulos W."/>
            <person name="Angelini C."/>
            <person name="Antonin V."/>
            <person name="Barry K.W."/>
            <person name="Bougher N.L."/>
            <person name="Buchanan P."/>
            <person name="Buyck B."/>
            <person name="Bense V."/>
            <person name="Catcheside P."/>
            <person name="Chovatia M."/>
            <person name="Cooper J."/>
            <person name="Damon W."/>
            <person name="Desjardin D."/>
            <person name="Finy P."/>
            <person name="Geml J."/>
            <person name="Haridas S."/>
            <person name="Hughes K."/>
            <person name="Justo A."/>
            <person name="Karasinski D."/>
            <person name="Kautmanova I."/>
            <person name="Kiss B."/>
            <person name="Kocsube S."/>
            <person name="Kotiranta H."/>
            <person name="LaButti K.M."/>
            <person name="Lechner B.E."/>
            <person name="Liimatainen K."/>
            <person name="Lipzen A."/>
            <person name="Lukacs Z."/>
            <person name="Mihaltcheva S."/>
            <person name="Morgado L.N."/>
            <person name="Niskanen T."/>
            <person name="Noordeloos M.E."/>
            <person name="Ohm R.A."/>
            <person name="Ortiz-Santana B."/>
            <person name="Ovrebo C."/>
            <person name="Racz N."/>
            <person name="Riley R."/>
            <person name="Savchenko A."/>
            <person name="Shiryaev A."/>
            <person name="Soop K."/>
            <person name="Spirin V."/>
            <person name="Szebenyi C."/>
            <person name="Tomsovsky M."/>
            <person name="Tulloss R.E."/>
            <person name="Uehling J."/>
            <person name="Grigoriev I.V."/>
            <person name="Vagvolgyi C."/>
            <person name="Papp T."/>
            <person name="Martin F.M."/>
            <person name="Miettinen O."/>
            <person name="Hibbett D.S."/>
            <person name="Nagy L.G."/>
        </authorList>
    </citation>
    <scope>NUCLEOTIDE SEQUENCE [LARGE SCALE GENOMIC DNA]</scope>
    <source>
        <strain evidence="2 3">FP101781</strain>
    </source>
</reference>
<gene>
    <name evidence="2" type="ORF">FA13DRAFT_1794180</name>
</gene>
<feature type="compositionally biased region" description="Basic and acidic residues" evidence="1">
    <location>
        <begin position="10"/>
        <end position="19"/>
    </location>
</feature>
<name>A0A4Y7T2K8_COPMI</name>
<feature type="compositionally biased region" description="Acidic residues" evidence="1">
    <location>
        <begin position="232"/>
        <end position="246"/>
    </location>
</feature>
<keyword evidence="3" id="KW-1185">Reference proteome</keyword>
<feature type="compositionally biased region" description="Acidic residues" evidence="1">
    <location>
        <begin position="264"/>
        <end position="283"/>
    </location>
</feature>
<accession>A0A4Y7T2K8</accession>
<dbReference type="OrthoDB" id="1112980at2759"/>
<proteinExistence type="predicted"/>
<dbReference type="Proteomes" id="UP000298030">
    <property type="component" value="Unassembled WGS sequence"/>
</dbReference>
<feature type="compositionally biased region" description="Acidic residues" evidence="1">
    <location>
        <begin position="170"/>
        <end position="190"/>
    </location>
</feature>
<comment type="caution">
    <text evidence="2">The sequence shown here is derived from an EMBL/GenBank/DDBJ whole genome shotgun (WGS) entry which is preliminary data.</text>
</comment>
<evidence type="ECO:0000313" key="2">
    <source>
        <dbReference type="EMBL" id="TEB28188.1"/>
    </source>
</evidence>
<dbReference type="GO" id="GO:0000492">
    <property type="term" value="P:box C/D snoRNP assembly"/>
    <property type="evidence" value="ECO:0007669"/>
    <property type="project" value="InterPro"/>
</dbReference>
<feature type="region of interest" description="Disordered" evidence="1">
    <location>
        <begin position="1"/>
        <end position="63"/>
    </location>
</feature>
<feature type="compositionally biased region" description="Basic and acidic residues" evidence="1">
    <location>
        <begin position="284"/>
        <end position="299"/>
    </location>
</feature>
<dbReference type="PROSITE" id="PS50890">
    <property type="entry name" value="PUA"/>
    <property type="match status" value="1"/>
</dbReference>
<organism evidence="2 3">
    <name type="scientific">Coprinellus micaceus</name>
    <name type="common">Glistening ink-cap mushroom</name>
    <name type="synonym">Coprinus micaceus</name>
    <dbReference type="NCBI Taxonomy" id="71717"/>
    <lineage>
        <taxon>Eukaryota</taxon>
        <taxon>Fungi</taxon>
        <taxon>Dikarya</taxon>
        <taxon>Basidiomycota</taxon>
        <taxon>Agaricomycotina</taxon>
        <taxon>Agaricomycetes</taxon>
        <taxon>Agaricomycetidae</taxon>
        <taxon>Agaricales</taxon>
        <taxon>Agaricineae</taxon>
        <taxon>Psathyrellaceae</taxon>
        <taxon>Coprinellus</taxon>
    </lineage>
</organism>
<dbReference type="InterPro" id="IPR027921">
    <property type="entry name" value="NOPCHAP1"/>
</dbReference>
<evidence type="ECO:0000313" key="3">
    <source>
        <dbReference type="Proteomes" id="UP000298030"/>
    </source>
</evidence>
<sequence length="332" mass="35514">MAPPKGTKSTKAETGTERLDVEDDEARQKRLQSLLEHLSTPTSNPAATVPALPAPPTGLPKFDFGDRRTEAVVPNTELLSRVQAFLPQLEASNRELLARAKADPKSVDIENLENKDRDGRVIKLNLGLGVFEEKQGRSSAKQAAPRPAGSKAGEGDEAMDPSSSSSSSSDDSDSDSSEDSSSDSTSDSDSDSSSSSQAEDEGPNDPLTNFFASLGSALDSATTSSPPHLGSDSEDSDGDGDDDEDPLTSFFDSLRYGQTISMDSSDEEEEEVGEEGDSDEDEEGGQRRKEEKEKREVKPLPKRARPRIEVIRDEAPSGVDDGVNMTAGWDES</sequence>
<dbReference type="Pfam" id="PF15370">
    <property type="entry name" value="NOPCHAP1"/>
    <property type="match status" value="1"/>
</dbReference>
<feature type="compositionally biased region" description="Basic and acidic residues" evidence="1">
    <location>
        <begin position="306"/>
        <end position="315"/>
    </location>
</feature>